<name>A0A0C9MGZ4_9FUNG</name>
<feature type="compositionally biased region" description="Low complexity" evidence="1">
    <location>
        <begin position="380"/>
        <end position="389"/>
    </location>
</feature>
<feature type="compositionally biased region" description="Polar residues" evidence="1">
    <location>
        <begin position="1"/>
        <end position="10"/>
    </location>
</feature>
<dbReference type="STRING" id="91626.A0A0C9MGZ4"/>
<dbReference type="EMBL" id="DF836418">
    <property type="protein sequence ID" value="GAN06594.1"/>
    <property type="molecule type" value="Genomic_DNA"/>
</dbReference>
<feature type="domain" description="DUF3824" evidence="2">
    <location>
        <begin position="280"/>
        <end position="301"/>
    </location>
</feature>
<feature type="domain" description="DUF3824" evidence="2">
    <location>
        <begin position="119"/>
        <end position="140"/>
    </location>
</feature>
<feature type="compositionally biased region" description="Low complexity" evidence="1">
    <location>
        <begin position="566"/>
        <end position="576"/>
    </location>
</feature>
<evidence type="ECO:0000259" key="2">
    <source>
        <dbReference type="Pfam" id="PF12868"/>
    </source>
</evidence>
<feature type="region of interest" description="Disordered" evidence="1">
    <location>
        <begin position="549"/>
        <end position="624"/>
    </location>
</feature>
<sequence>MLSNQDNTQMPGAMPGSMPGSMPENNNTTHNALNQDAKPSIGGPSKIQSGVSHHELPVNNTDNVHNNTHGEHNFSKDKSLVNNTASGMTGHQNDVNPLHSDHGENSIANNNDHHYKRDAAAAGAAGLAGHELKDHHDQSSNLNNHSTTGNPLQSGLGHNGHEGVSNNPLHSEAGLGNHHTSGGNPLHYGSSNLSNDNDHHYKRDAALGAGAAGLAGHELKDHHGNANPLQPGIGHKNHESINQSNPLHSEAGLGHTSAGNPLHPGSNNLSSDNDHHYKRDAALGAGAAGLAGHELKNHQNQQFGFANHRAGNNPIQSGLGHNNHEGINNPHHSENDKLHQSSSNNDHHYKRDAALGAGAAGLAGHELKDRHGDANPLQSGVGNNNYNGNLLHSEAGLDNPIHPGSNTTSRSLNDNNDHHYKRDAALGAGAAGLAGHELKNHHDKQSGIDGTSPLHSKSGLDNHHSATGNPLHSGSEHLQHSSNDNDHHYKRDAALGAGAAGLAGHELKNHHDNQIGIDNHHNGTPMAVLATLSIPRDAAIGAGAAGAAGAAGHEMKEHHDKKEAASGRTSVSSASSGEKKGAAVHDKPLNTGGDAHHVAEQPPMGLGGLTGKQPVGEINFHKLS</sequence>
<feature type="compositionally biased region" description="Polar residues" evidence="1">
    <location>
        <begin position="139"/>
        <end position="153"/>
    </location>
</feature>
<proteinExistence type="predicted"/>
<dbReference type="AlphaFoldDB" id="A0A0C9MGZ4"/>
<dbReference type="OrthoDB" id="2264036at2759"/>
<reference evidence="3" key="1">
    <citation type="submission" date="2014-09" db="EMBL/GenBank/DDBJ databases">
        <title>Draft genome sequence of an oleaginous Mucoromycotina fungus Mucor ambiguus NBRC6742.</title>
        <authorList>
            <person name="Takeda I."/>
            <person name="Yamane N."/>
            <person name="Morita T."/>
            <person name="Tamano K."/>
            <person name="Machida M."/>
            <person name="Baker S."/>
            <person name="Koike H."/>
        </authorList>
    </citation>
    <scope>NUCLEOTIDE SEQUENCE</scope>
    <source>
        <strain evidence="3">NBRC 6742</strain>
    </source>
</reference>
<feature type="compositionally biased region" description="Polar residues" evidence="1">
    <location>
        <begin position="23"/>
        <end position="34"/>
    </location>
</feature>
<feature type="compositionally biased region" description="Polar residues" evidence="1">
    <location>
        <begin position="80"/>
        <end position="95"/>
    </location>
</feature>
<feature type="compositionally biased region" description="Basic and acidic residues" evidence="1">
    <location>
        <begin position="68"/>
        <end position="79"/>
    </location>
</feature>
<protein>
    <recommendedName>
        <fullName evidence="2">DUF3824 domain-containing protein</fullName>
    </recommendedName>
</protein>
<evidence type="ECO:0000313" key="3">
    <source>
        <dbReference type="EMBL" id="GAN06594.1"/>
    </source>
</evidence>
<feature type="region of interest" description="Disordered" evidence="1">
    <location>
        <begin position="440"/>
        <end position="489"/>
    </location>
</feature>
<organism evidence="3">
    <name type="scientific">Mucor ambiguus</name>
    <dbReference type="NCBI Taxonomy" id="91626"/>
    <lineage>
        <taxon>Eukaryota</taxon>
        <taxon>Fungi</taxon>
        <taxon>Fungi incertae sedis</taxon>
        <taxon>Mucoromycota</taxon>
        <taxon>Mucoromycotina</taxon>
        <taxon>Mucoromycetes</taxon>
        <taxon>Mucorales</taxon>
        <taxon>Mucorineae</taxon>
        <taxon>Mucoraceae</taxon>
        <taxon>Mucor</taxon>
    </lineage>
</organism>
<dbReference type="Proteomes" id="UP000053815">
    <property type="component" value="Unassembled WGS sequence"/>
</dbReference>
<feature type="compositionally biased region" description="Low complexity" evidence="1">
    <location>
        <begin position="120"/>
        <end position="129"/>
    </location>
</feature>
<feature type="compositionally biased region" description="Low complexity" evidence="1">
    <location>
        <begin position="58"/>
        <end position="67"/>
    </location>
</feature>
<feature type="region of interest" description="Disordered" evidence="1">
    <location>
        <begin position="367"/>
        <end position="420"/>
    </location>
</feature>
<keyword evidence="4" id="KW-1185">Reference proteome</keyword>
<dbReference type="InterPro" id="IPR024436">
    <property type="entry name" value="DUF3824"/>
</dbReference>
<feature type="compositionally biased region" description="Basic and acidic residues" evidence="1">
    <location>
        <begin position="553"/>
        <end position="565"/>
    </location>
</feature>
<dbReference type="Pfam" id="PF12868">
    <property type="entry name" value="DUF3824"/>
    <property type="match status" value="5"/>
</dbReference>
<feature type="region of interest" description="Disordered" evidence="1">
    <location>
        <begin position="305"/>
        <end position="349"/>
    </location>
</feature>
<feature type="region of interest" description="Disordered" evidence="1">
    <location>
        <begin position="218"/>
        <end position="276"/>
    </location>
</feature>
<gene>
    <name evidence="3" type="ORF">MAM1_0129d06081</name>
</gene>
<feature type="compositionally biased region" description="Basic and acidic residues" evidence="1">
    <location>
        <begin position="474"/>
        <end position="489"/>
    </location>
</feature>
<feature type="compositionally biased region" description="Basic and acidic residues" evidence="1">
    <location>
        <begin position="577"/>
        <end position="599"/>
    </location>
</feature>
<feature type="domain" description="DUF3824" evidence="2">
    <location>
        <begin position="423"/>
        <end position="445"/>
    </location>
</feature>
<feature type="compositionally biased region" description="Polar residues" evidence="1">
    <location>
        <begin position="178"/>
        <end position="195"/>
    </location>
</feature>
<feature type="domain" description="DUF3824" evidence="2">
    <location>
        <begin position="536"/>
        <end position="570"/>
    </location>
</feature>
<feature type="compositionally biased region" description="Basic and acidic residues" evidence="1">
    <location>
        <begin position="331"/>
        <end position="349"/>
    </location>
</feature>
<evidence type="ECO:0000256" key="1">
    <source>
        <dbReference type="SAM" id="MobiDB-lite"/>
    </source>
</evidence>
<feature type="region of interest" description="Disordered" evidence="1">
    <location>
        <begin position="1"/>
        <end position="200"/>
    </location>
</feature>
<feature type="compositionally biased region" description="Polar residues" evidence="1">
    <location>
        <begin position="404"/>
        <end position="414"/>
    </location>
</feature>
<feature type="domain" description="DUF3824" evidence="2">
    <location>
        <begin position="492"/>
        <end position="513"/>
    </location>
</feature>
<evidence type="ECO:0000313" key="4">
    <source>
        <dbReference type="Proteomes" id="UP000053815"/>
    </source>
</evidence>
<accession>A0A0C9MGZ4</accession>